<name>A0A5N5GNB1_9ROSA</name>
<dbReference type="InterPro" id="IPR036163">
    <property type="entry name" value="HMA_dom_sf"/>
</dbReference>
<dbReference type="Proteomes" id="UP000327157">
    <property type="component" value="Chromosome 3"/>
</dbReference>
<dbReference type="GO" id="GO:0046872">
    <property type="term" value="F:metal ion binding"/>
    <property type="evidence" value="ECO:0007669"/>
    <property type="project" value="InterPro"/>
</dbReference>
<dbReference type="AlphaFoldDB" id="A0A5N5GNB1"/>
<reference evidence="2 3" key="1">
    <citation type="submission" date="2019-09" db="EMBL/GenBank/DDBJ databases">
        <authorList>
            <person name="Ou C."/>
        </authorList>
    </citation>
    <scope>NUCLEOTIDE SEQUENCE [LARGE SCALE GENOMIC DNA]</scope>
    <source>
        <strain evidence="2">S2</strain>
        <tissue evidence="2">Leaf</tissue>
    </source>
</reference>
<dbReference type="OrthoDB" id="1148280at2759"/>
<dbReference type="PROSITE" id="PS50846">
    <property type="entry name" value="HMA_2"/>
    <property type="match status" value="1"/>
</dbReference>
<gene>
    <name evidence="2" type="ORF">D8674_023346</name>
</gene>
<protein>
    <recommendedName>
        <fullName evidence="1">HMA domain-containing protein</fullName>
    </recommendedName>
</protein>
<accession>A0A5N5GNB1</accession>
<dbReference type="EMBL" id="SMOL01000402">
    <property type="protein sequence ID" value="KAB2616758.1"/>
    <property type="molecule type" value="Genomic_DNA"/>
</dbReference>
<reference evidence="3" key="2">
    <citation type="submission" date="2019-10" db="EMBL/GenBank/DDBJ databases">
        <title>A de novo genome assembly of a pear dwarfing rootstock.</title>
        <authorList>
            <person name="Wang F."/>
            <person name="Wang J."/>
            <person name="Li S."/>
            <person name="Zhang Y."/>
            <person name="Fang M."/>
            <person name="Ma L."/>
            <person name="Zhao Y."/>
            <person name="Jiang S."/>
        </authorList>
    </citation>
    <scope>NUCLEOTIDE SEQUENCE [LARGE SCALE GENOMIC DNA]</scope>
</reference>
<evidence type="ECO:0000313" key="3">
    <source>
        <dbReference type="Proteomes" id="UP000327157"/>
    </source>
</evidence>
<dbReference type="PANTHER" id="PTHR46932">
    <property type="entry name" value="HEAVY METAL-ASSOCIATED ISOPRENYLATED PLANT PROTEIN 47"/>
    <property type="match status" value="1"/>
</dbReference>
<dbReference type="Gene3D" id="3.30.70.100">
    <property type="match status" value="1"/>
</dbReference>
<dbReference type="PANTHER" id="PTHR46932:SF12">
    <property type="entry name" value="HEAVY METAL-ASSOCIATED ISOPRENYLATED PLANT PROTEIN 47"/>
    <property type="match status" value="1"/>
</dbReference>
<organism evidence="2 3">
    <name type="scientific">Pyrus ussuriensis x Pyrus communis</name>
    <dbReference type="NCBI Taxonomy" id="2448454"/>
    <lineage>
        <taxon>Eukaryota</taxon>
        <taxon>Viridiplantae</taxon>
        <taxon>Streptophyta</taxon>
        <taxon>Embryophyta</taxon>
        <taxon>Tracheophyta</taxon>
        <taxon>Spermatophyta</taxon>
        <taxon>Magnoliopsida</taxon>
        <taxon>eudicotyledons</taxon>
        <taxon>Gunneridae</taxon>
        <taxon>Pentapetalae</taxon>
        <taxon>rosids</taxon>
        <taxon>fabids</taxon>
        <taxon>Rosales</taxon>
        <taxon>Rosaceae</taxon>
        <taxon>Amygdaloideae</taxon>
        <taxon>Maleae</taxon>
        <taxon>Pyrus</taxon>
    </lineage>
</organism>
<proteinExistence type="predicted"/>
<dbReference type="Pfam" id="PF00403">
    <property type="entry name" value="HMA"/>
    <property type="match status" value="1"/>
</dbReference>
<dbReference type="SUPFAM" id="SSF55008">
    <property type="entry name" value="HMA, heavy metal-associated domain"/>
    <property type="match status" value="1"/>
</dbReference>
<reference evidence="2 3" key="3">
    <citation type="submission" date="2019-11" db="EMBL/GenBank/DDBJ databases">
        <title>A de novo genome assembly of a pear dwarfing rootstock.</title>
        <authorList>
            <person name="Wang F."/>
            <person name="Wang J."/>
            <person name="Li S."/>
            <person name="Zhang Y."/>
            <person name="Fang M."/>
            <person name="Ma L."/>
            <person name="Zhao Y."/>
            <person name="Jiang S."/>
        </authorList>
    </citation>
    <scope>NUCLEOTIDE SEQUENCE [LARGE SCALE GENOMIC DNA]</scope>
    <source>
        <strain evidence="2">S2</strain>
        <tissue evidence="2">Leaf</tissue>
    </source>
</reference>
<keyword evidence="3" id="KW-1185">Reference proteome</keyword>
<comment type="caution">
    <text evidence="2">The sequence shown here is derived from an EMBL/GenBank/DDBJ whole genome shotgun (WGS) entry which is preliminary data.</text>
</comment>
<evidence type="ECO:0000313" key="2">
    <source>
        <dbReference type="EMBL" id="KAB2616758.1"/>
    </source>
</evidence>
<sequence length="121" mass="13742">MKQKIVVKVQMNCEKCRTKALKIAAVAKGVSTVSIEAEKEHVVVIGDRVDAVDLAKSLKKKFGFATIISVEEVGKPEEVEKPKEVEKPEEQPAEPIQWPSSYIHCPQYPAVLYYYDGFYRW</sequence>
<dbReference type="InterPro" id="IPR006121">
    <property type="entry name" value="HMA_dom"/>
</dbReference>
<dbReference type="InterPro" id="IPR042885">
    <property type="entry name" value="HIPP47/16"/>
</dbReference>
<evidence type="ECO:0000259" key="1">
    <source>
        <dbReference type="PROSITE" id="PS50846"/>
    </source>
</evidence>
<feature type="domain" description="HMA" evidence="1">
    <location>
        <begin position="2"/>
        <end position="70"/>
    </location>
</feature>